<accession>A0A1Q9D1R8</accession>
<protein>
    <submittedName>
        <fullName evidence="2">Uncharacterized protein</fullName>
    </submittedName>
</protein>
<feature type="region of interest" description="Disordered" evidence="1">
    <location>
        <begin position="1"/>
        <end position="28"/>
    </location>
</feature>
<evidence type="ECO:0000256" key="1">
    <source>
        <dbReference type="SAM" id="MobiDB-lite"/>
    </source>
</evidence>
<evidence type="ECO:0000313" key="2">
    <source>
        <dbReference type="EMBL" id="OLP89095.1"/>
    </source>
</evidence>
<sequence>MQRKDEPVAQSSAPSSSTSPPADSWVEHAPQRLDNETVARTVAKFKEAYPGELLDSTSSPIIRLLSMVHAWFKDPAQPRIKCIPWQCRMSQRQYTEIIEAKAHGIVRTEAQLVSTALFDHMPTISIDSTIINEPWLQARQRIFNAIALCKGAHLAVLKAFDANICEMCTQAWKPGHGLRNVSTEEMLEHRYARGGALSSSLMGKHVVDSTRLQHTSQEPFFL</sequence>
<feature type="compositionally biased region" description="Low complexity" evidence="1">
    <location>
        <begin position="9"/>
        <end position="24"/>
    </location>
</feature>
<keyword evidence="3" id="KW-1185">Reference proteome</keyword>
<reference evidence="2 3" key="1">
    <citation type="submission" date="2016-02" db="EMBL/GenBank/DDBJ databases">
        <title>Genome analysis of coral dinoflagellate symbionts highlights evolutionary adaptations to a symbiotic lifestyle.</title>
        <authorList>
            <person name="Aranda M."/>
            <person name="Li Y."/>
            <person name="Liew Y.J."/>
            <person name="Baumgarten S."/>
            <person name="Simakov O."/>
            <person name="Wilson M."/>
            <person name="Piel J."/>
            <person name="Ashoor H."/>
            <person name="Bougouffa S."/>
            <person name="Bajic V.B."/>
            <person name="Ryu T."/>
            <person name="Ravasi T."/>
            <person name="Bayer T."/>
            <person name="Micklem G."/>
            <person name="Kim H."/>
            <person name="Bhak J."/>
            <person name="Lajeunesse T.C."/>
            <person name="Voolstra C.R."/>
        </authorList>
    </citation>
    <scope>NUCLEOTIDE SEQUENCE [LARGE SCALE GENOMIC DNA]</scope>
    <source>
        <strain evidence="2 3">CCMP2467</strain>
    </source>
</reference>
<dbReference type="Proteomes" id="UP000186817">
    <property type="component" value="Unassembled WGS sequence"/>
</dbReference>
<proteinExistence type="predicted"/>
<dbReference type="EMBL" id="LSRX01000777">
    <property type="protein sequence ID" value="OLP89095.1"/>
    <property type="molecule type" value="Genomic_DNA"/>
</dbReference>
<comment type="caution">
    <text evidence="2">The sequence shown here is derived from an EMBL/GenBank/DDBJ whole genome shotgun (WGS) entry which is preliminary data.</text>
</comment>
<gene>
    <name evidence="2" type="ORF">AK812_SmicGene29477</name>
</gene>
<organism evidence="2 3">
    <name type="scientific">Symbiodinium microadriaticum</name>
    <name type="common">Dinoflagellate</name>
    <name type="synonym">Zooxanthella microadriatica</name>
    <dbReference type="NCBI Taxonomy" id="2951"/>
    <lineage>
        <taxon>Eukaryota</taxon>
        <taxon>Sar</taxon>
        <taxon>Alveolata</taxon>
        <taxon>Dinophyceae</taxon>
        <taxon>Suessiales</taxon>
        <taxon>Symbiodiniaceae</taxon>
        <taxon>Symbiodinium</taxon>
    </lineage>
</organism>
<dbReference type="OrthoDB" id="10520761at2759"/>
<name>A0A1Q9D1R8_SYMMI</name>
<evidence type="ECO:0000313" key="3">
    <source>
        <dbReference type="Proteomes" id="UP000186817"/>
    </source>
</evidence>
<dbReference type="AlphaFoldDB" id="A0A1Q9D1R8"/>